<comment type="caution">
    <text evidence="3">The sequence shown here is derived from an EMBL/GenBank/DDBJ whole genome shotgun (WGS) entry which is preliminary data.</text>
</comment>
<sequence>AFIFTDLTDSSSFDKAKYWVGQLKSAEPDCKIYLCGTKLDLIEEARQPREVQSKSITNYGREIGGDVFETSSKRGYNVDKVFEKIAEDFMKNNKMQASVALGHHVSMESFLNSDTEGGLQLNVPYDETLNSLVNYNSELIYGPTSSHTHPSQGTSPLDIRRKLPTKLSKNPSSYEKEIRQLVIDLYSDKKVSNQNLDQSTNMTSSASYYKVQERGHSVVQESGDPVLQEQEARVHLLETTAHPVVQLPETPISQGPPSEGASLWGTQRVSAPQPLDIKRVTEPSQNLSESGSEGYFSQENSIASAEEGTIQSLQELQSYLAKYQTSKQELSSRNVSFSSDMTTPLFDDSGIHLEFTLPFDTDIPEEGALHNNSDGQRETEACLRPSFFFTKDEESEPDISLLEMFQGSQRQGDGENGVNKNLAARDGQANDLVPSKEDIPRKQISGSSHVQNFPALQIPENEYENKPLWYGHEKKAELAVTEMGTRVQIPDTAQFAVPSSGDNKSVFSLENVQLPKSLKDRESRADLEATDGILAMQRPFVRESCHEFELQRAGLEGKLESLQEEFANVLEERKRLQLRLQALEARLKDEVQKARETKPTAVTLVDELRKNKAELENQLMKLQSAYEEKSDGLTAALERLKTAGGTIQTLKQKVSILEEEICQREKTVTALQAEMDSLRKLLEQAKDQNEQFRNENKALNAEIASLVEAKEWLQKQLSVAGEARTKMQLEASERESTLAAKNQLIEQLRCDSARSAQQLSELQQSSLAEKSNILKHMEQVEDSVNQQNLAFKEMEIDKQRMERTLRERVESLTSENKRLLKLISSAGEIEKELDAAKKDVVLKEALLDAITKEKDEISQQLKLARDSTEEFKRNINELESKFNEIKQELKTAQKDISEKEKYIEKLNEEKRILKENLEVANQERAACDNAIQTLRLDLEKVDRRFKLMKRELTAKKCQLEETTRQKDSFMGELRALREGLENQVSLNGAIKEQLAQKEKLIEEFQEMKVALEKEIGSLNRQIESAQDELTRMDHERNEIQEKLQSAVREIVKKEEKFQKSLMERARLEGELETTKHSNKEENEALKSQNATIVEESKKEKMLLQAEVTKERDKVINLEQELKFLTDETQRKEILYNQELQTTEASLEEMKSRKEIAEQELKKLHELTEERIEELKNTYKSKLEVLKHELDSVHHEKVELEEVYNALCTKSSHELAMKAREINQMEKELSLLKEMLKQRKAEAEKMQLCAIELEREKGRLAGVLASQKALREHVIKMESDMATKESARLEMESEVERLKKEDEIQKKTASERIGMLETTLSNLKEESKNVRDALRRERRENATLRGELEEKVNERLELIKKLGSAEKQVKQLQGKMERQIDEVKRYRTQLEIMKSSLTEQQTERENLQRKLEAVLEQEMVKDSQIQSLEWEVSRRTKEVEYLKEQFRMTEERQQLELENLKTALQVSRSETTSLRSDLSEARKTKCAYQTKTFELKDLLLTSRQVTESLKQKLFVKRQELNSLLDDVLAARNLQQLQEEVTNRREAISDEYKETTDDTDAAGIDDASCLRPVAGLQECMSSLRSQISNLQKQMNDHTDSVLTATTSWR</sequence>
<dbReference type="PANTHER" id="PTHR18887:SF5">
    <property type="entry name" value="GOLGIN SUBFAMILY B MEMBER 1-LIKE"/>
    <property type="match status" value="1"/>
</dbReference>
<dbReference type="Pfam" id="PF00071">
    <property type="entry name" value="Ras"/>
    <property type="match status" value="1"/>
</dbReference>
<evidence type="ECO:0000313" key="3">
    <source>
        <dbReference type="EMBL" id="CAH3193308.1"/>
    </source>
</evidence>
<feature type="coiled-coil region" evidence="1">
    <location>
        <begin position="1529"/>
        <end position="1598"/>
    </location>
</feature>
<keyword evidence="1" id="KW-0175">Coiled coil</keyword>
<feature type="coiled-coil region" evidence="1">
    <location>
        <begin position="1280"/>
        <end position="1416"/>
    </location>
</feature>
<proteinExistence type="predicted"/>
<accession>A0ABN8SNX5</accession>
<dbReference type="SMART" id="SM00175">
    <property type="entry name" value="RAB"/>
    <property type="match status" value="1"/>
</dbReference>
<gene>
    <name evidence="3" type="ORF">PEVE_00025600</name>
</gene>
<dbReference type="InterPro" id="IPR001806">
    <property type="entry name" value="Small_GTPase"/>
</dbReference>
<feature type="coiled-coil region" evidence="1">
    <location>
        <begin position="545"/>
        <end position="716"/>
    </location>
</feature>
<feature type="coiled-coil region" evidence="1">
    <location>
        <begin position="987"/>
        <end position="1255"/>
    </location>
</feature>
<protein>
    <recommendedName>
        <fullName evidence="5">Golgin subfamily A member 4</fullName>
    </recommendedName>
</protein>
<feature type="coiled-coil region" evidence="1">
    <location>
        <begin position="847"/>
        <end position="951"/>
    </location>
</feature>
<feature type="region of interest" description="Disordered" evidence="2">
    <location>
        <begin position="409"/>
        <end position="458"/>
    </location>
</feature>
<evidence type="ECO:0000313" key="4">
    <source>
        <dbReference type="Proteomes" id="UP001159427"/>
    </source>
</evidence>
<evidence type="ECO:0008006" key="5">
    <source>
        <dbReference type="Google" id="ProtNLM"/>
    </source>
</evidence>
<evidence type="ECO:0000256" key="1">
    <source>
        <dbReference type="SAM" id="Coils"/>
    </source>
</evidence>
<organism evidence="3 4">
    <name type="scientific">Porites evermanni</name>
    <dbReference type="NCBI Taxonomy" id="104178"/>
    <lineage>
        <taxon>Eukaryota</taxon>
        <taxon>Metazoa</taxon>
        <taxon>Cnidaria</taxon>
        <taxon>Anthozoa</taxon>
        <taxon>Hexacorallia</taxon>
        <taxon>Scleractinia</taxon>
        <taxon>Fungiina</taxon>
        <taxon>Poritidae</taxon>
        <taxon>Porites</taxon>
    </lineage>
</organism>
<evidence type="ECO:0000256" key="2">
    <source>
        <dbReference type="SAM" id="MobiDB-lite"/>
    </source>
</evidence>
<dbReference type="InterPro" id="IPR027417">
    <property type="entry name" value="P-loop_NTPase"/>
</dbReference>
<dbReference type="Proteomes" id="UP001159427">
    <property type="component" value="Unassembled WGS sequence"/>
</dbReference>
<name>A0ABN8SNX5_9CNID</name>
<reference evidence="3 4" key="1">
    <citation type="submission" date="2022-05" db="EMBL/GenBank/DDBJ databases">
        <authorList>
            <consortium name="Genoscope - CEA"/>
            <person name="William W."/>
        </authorList>
    </citation>
    <scope>NUCLEOTIDE SEQUENCE [LARGE SCALE GENOMIC DNA]</scope>
</reference>
<dbReference type="PROSITE" id="PS51419">
    <property type="entry name" value="RAB"/>
    <property type="match status" value="1"/>
</dbReference>
<dbReference type="Gene3D" id="3.40.50.300">
    <property type="entry name" value="P-loop containing nucleotide triphosphate hydrolases"/>
    <property type="match status" value="1"/>
</dbReference>
<keyword evidence="4" id="KW-1185">Reference proteome</keyword>
<dbReference type="SUPFAM" id="SSF52540">
    <property type="entry name" value="P-loop containing nucleoside triphosphate hydrolases"/>
    <property type="match status" value="1"/>
</dbReference>
<dbReference type="Gene3D" id="1.10.287.1490">
    <property type="match status" value="1"/>
</dbReference>
<dbReference type="EMBL" id="CALNXI010003449">
    <property type="protein sequence ID" value="CAH3193308.1"/>
    <property type="molecule type" value="Genomic_DNA"/>
</dbReference>
<dbReference type="PANTHER" id="PTHR18887">
    <property type="entry name" value="GOLGI-ASSOCIATED PROTEIN GCP360-RELATED"/>
    <property type="match status" value="1"/>
</dbReference>
<feature type="non-terminal residue" evidence="3">
    <location>
        <position position="1"/>
    </location>
</feature>
<feature type="coiled-coil region" evidence="1">
    <location>
        <begin position="745"/>
        <end position="822"/>
    </location>
</feature>
<dbReference type="InterPro" id="IPR026202">
    <property type="entry name" value="GOLGB1"/>
</dbReference>